<dbReference type="GO" id="GO:0046872">
    <property type="term" value="F:metal ion binding"/>
    <property type="evidence" value="ECO:0007669"/>
    <property type="project" value="UniProtKB-KW"/>
</dbReference>
<dbReference type="OrthoDB" id="9773456at2"/>
<dbReference type="PANTHER" id="PTHR33751">
    <property type="entry name" value="CBB3-TYPE CYTOCHROME C OXIDASE SUBUNIT FIXP"/>
    <property type="match status" value="1"/>
</dbReference>
<dbReference type="SUPFAM" id="SSF46626">
    <property type="entry name" value="Cytochrome c"/>
    <property type="match status" value="3"/>
</dbReference>
<keyword evidence="2 6" id="KW-0349">Heme</keyword>
<evidence type="ECO:0000256" key="6">
    <source>
        <dbReference type="PROSITE-ProRule" id="PRU00433"/>
    </source>
</evidence>
<evidence type="ECO:0000256" key="4">
    <source>
        <dbReference type="ARBA" id="ARBA00022982"/>
    </source>
</evidence>
<dbReference type="PANTHER" id="PTHR33751:SF9">
    <property type="entry name" value="CYTOCHROME C4"/>
    <property type="match status" value="1"/>
</dbReference>
<dbReference type="GO" id="GO:0009055">
    <property type="term" value="F:electron transfer activity"/>
    <property type="evidence" value="ECO:0007669"/>
    <property type="project" value="InterPro"/>
</dbReference>
<evidence type="ECO:0000256" key="1">
    <source>
        <dbReference type="ARBA" id="ARBA00022448"/>
    </source>
</evidence>
<evidence type="ECO:0000256" key="3">
    <source>
        <dbReference type="ARBA" id="ARBA00022723"/>
    </source>
</evidence>
<dbReference type="Proteomes" id="UP000078272">
    <property type="component" value="Unassembled WGS sequence"/>
</dbReference>
<dbReference type="InterPro" id="IPR050597">
    <property type="entry name" value="Cytochrome_c_Oxidase_Subunit"/>
</dbReference>
<feature type="region of interest" description="Disordered" evidence="7">
    <location>
        <begin position="299"/>
        <end position="339"/>
    </location>
</feature>
<accession>A0A175R8N0</accession>
<dbReference type="AlphaFoldDB" id="A0A175R8N0"/>
<reference evidence="9 10" key="1">
    <citation type="journal article" date="2016" name="Front. Microbiol.">
        <title>Genomic Resource of Rice Seed Associated Bacteria.</title>
        <authorList>
            <person name="Midha S."/>
            <person name="Bansal K."/>
            <person name="Sharma S."/>
            <person name="Kumar N."/>
            <person name="Patil P.P."/>
            <person name="Chaudhry V."/>
            <person name="Patil P.B."/>
        </authorList>
    </citation>
    <scope>NUCLEOTIDE SEQUENCE [LARGE SCALE GENOMIC DNA]</scope>
    <source>
        <strain evidence="9 10">NS226</strain>
    </source>
</reference>
<dbReference type="PATRIC" id="fig|401562.3.peg.2405"/>
<evidence type="ECO:0000259" key="8">
    <source>
        <dbReference type="PROSITE" id="PS51007"/>
    </source>
</evidence>
<feature type="domain" description="Cytochrome c" evidence="8">
    <location>
        <begin position="192"/>
        <end position="275"/>
    </location>
</feature>
<sequence>MKRTITITWTCLALLPVLGAAGALLVGGSGLVSIAASSGHFAPVEWFLHWTFNRAVSTQSLPIKVPDGVDLKDPVLIQRAAGHFASGCAPCHGGPGELQSPLTSYMVPPPPRLEARIGEWKDRELYWLGLHGIKYSGMPSWTTQTRPDEIWSLVAFLRALPDMTPETYADLALGGAGGGMGGAPVPAALKPALAGLGQKSVPALADCARCHGYDGRGRGAAGSFPNIAGQPEAYLAETLIAYANGTRESGIMTPAAGIHDQAVLRELAAWYASQDPGPAAGGDIPPPSGVTIGYEGAARLPRGSVGPSAPATEPAATGSAAEVDHAAAHGPPYSPSGLLDLGRRIAEEGLPERKLAACDTCHGAAGREENPHYPRLAGQPEWFIATQLQLWKDEHRGGTPFNHVMIPIATNMTEEQIDALALWYSRAAP</sequence>
<dbReference type="eggNOG" id="COG2010">
    <property type="taxonomic scope" value="Bacteria"/>
</dbReference>
<name>A0A175R8N0_9HYPH</name>
<gene>
    <name evidence="9" type="ORF">NS226_13950</name>
</gene>
<feature type="domain" description="Cytochrome c" evidence="8">
    <location>
        <begin position="75"/>
        <end position="161"/>
    </location>
</feature>
<dbReference type="GO" id="GO:0020037">
    <property type="term" value="F:heme binding"/>
    <property type="evidence" value="ECO:0007669"/>
    <property type="project" value="InterPro"/>
</dbReference>
<dbReference type="Pfam" id="PF13442">
    <property type="entry name" value="Cytochrome_CBB3"/>
    <property type="match status" value="1"/>
</dbReference>
<dbReference type="Pfam" id="PF00034">
    <property type="entry name" value="Cytochrom_C"/>
    <property type="match status" value="1"/>
</dbReference>
<dbReference type="InterPro" id="IPR036909">
    <property type="entry name" value="Cyt_c-like_dom_sf"/>
</dbReference>
<feature type="domain" description="Cytochrome c" evidence="8">
    <location>
        <begin position="337"/>
        <end position="428"/>
    </location>
</feature>
<dbReference type="EMBL" id="LDPZ01000027">
    <property type="protein sequence ID" value="KTQ94191.1"/>
    <property type="molecule type" value="Genomic_DNA"/>
</dbReference>
<keyword evidence="3 6" id="KW-0479">Metal-binding</keyword>
<dbReference type="RefSeq" id="WP_058635503.1">
    <property type="nucleotide sequence ID" value="NZ_LDPZ01000027.1"/>
</dbReference>
<dbReference type="eggNOG" id="COG2863">
    <property type="taxonomic scope" value="Bacteria"/>
</dbReference>
<dbReference type="InterPro" id="IPR009056">
    <property type="entry name" value="Cyt_c-like_dom"/>
</dbReference>
<keyword evidence="5 6" id="KW-0408">Iron</keyword>
<evidence type="ECO:0000256" key="7">
    <source>
        <dbReference type="SAM" id="MobiDB-lite"/>
    </source>
</evidence>
<evidence type="ECO:0000256" key="5">
    <source>
        <dbReference type="ARBA" id="ARBA00023004"/>
    </source>
</evidence>
<comment type="caution">
    <text evidence="9">The sequence shown here is derived from an EMBL/GenBank/DDBJ whole genome shotgun (WGS) entry which is preliminary data.</text>
</comment>
<keyword evidence="4" id="KW-0249">Electron transport</keyword>
<evidence type="ECO:0000256" key="2">
    <source>
        <dbReference type="ARBA" id="ARBA00022617"/>
    </source>
</evidence>
<evidence type="ECO:0000313" key="10">
    <source>
        <dbReference type="Proteomes" id="UP000078272"/>
    </source>
</evidence>
<proteinExistence type="predicted"/>
<dbReference type="STRING" id="401562.NS365_06040"/>
<protein>
    <recommendedName>
        <fullName evidence="8">Cytochrome c domain-containing protein</fullName>
    </recommendedName>
</protein>
<dbReference type="Gene3D" id="1.10.760.10">
    <property type="entry name" value="Cytochrome c-like domain"/>
    <property type="match status" value="3"/>
</dbReference>
<evidence type="ECO:0000313" key="9">
    <source>
        <dbReference type="EMBL" id="KTQ94191.1"/>
    </source>
</evidence>
<organism evidence="9 10">
    <name type="scientific">Aureimonas ureilytica</name>
    <dbReference type="NCBI Taxonomy" id="401562"/>
    <lineage>
        <taxon>Bacteria</taxon>
        <taxon>Pseudomonadati</taxon>
        <taxon>Pseudomonadota</taxon>
        <taxon>Alphaproteobacteria</taxon>
        <taxon>Hyphomicrobiales</taxon>
        <taxon>Aurantimonadaceae</taxon>
        <taxon>Aureimonas</taxon>
    </lineage>
</organism>
<dbReference type="PROSITE" id="PS51007">
    <property type="entry name" value="CYTC"/>
    <property type="match status" value="3"/>
</dbReference>
<keyword evidence="1" id="KW-0813">Transport</keyword>